<evidence type="ECO:0000256" key="1">
    <source>
        <dbReference type="SAM" id="Phobius"/>
    </source>
</evidence>
<evidence type="ECO:0000313" key="4">
    <source>
        <dbReference type="Proteomes" id="UP000001623"/>
    </source>
</evidence>
<feature type="transmembrane region" description="Helical" evidence="1">
    <location>
        <begin position="194"/>
        <end position="216"/>
    </location>
</feature>
<evidence type="ECO:0000313" key="3">
    <source>
        <dbReference type="EMBL" id="AEH87527.1"/>
    </source>
</evidence>
<dbReference type="SUPFAM" id="SSF52540">
    <property type="entry name" value="P-loop containing nucleoside triphosphate hydrolases"/>
    <property type="match status" value="1"/>
</dbReference>
<sequence length="1213" mass="137696">MGERISTLTNRLGGRFTSFGAFLEGIGRPAVTKAKFVNLAPTDQADKAGVYSEALLFATTDPKVNNIALTGPYGSGKSSIIQSFLKRYRRPSLHISLAAFVKEASPPGDKEASTPSLKVSRQEIERSILQQMLYGADANKLPLSRFKRIQSPGVLSIFKSLYIMCGLLSIWYVFKKREAIISGTFFDPLEFSNWPNFTIFGFSLLFLWAALHKFYVASFGLSLKSISLKDIEIRPASDNLDSILNRHLDEIIYFFQSTEYDLVIIEDLDRFEDAEIFVTLREINGLVNANAGVRRTIRFLYALRDDVFVNTDRTKFFEFVIPVIPIINASNSIDMVLEQGKRLELDGRLDRQFLREVSRYLDDLRLIQNVFNEYAIYVANLETDDENTLNANKLLAVLIYKNVYPRDFEQLHRGEGNLADILGRHDELVAHEEVACKAEIAEIERKIDVAERQTPSDLKELRQIYAMTLVQMLPANVNSISLDGQSWIALHSLVGHDAFEQLIALPHITFRDVYSRGQRTDISALQNEVDREKTYFQRKAEIESKSEANKSESLQRIRELRAKIATLRTAKFNELVRSSADRVTDLFDGFGEKGELARFLILEGHLDDTYYQYTSLFHSGRLSPNDNKFLIQIRAFFTPDPDFQIDNPNEVIAAMREADFGQSYVLNVKLVDCLLNEASRYSDQTRRFFEFIASQFEGCEDFLEAYYATGRAVPKLLFRLADEWRQFVPTAIASKRSLSHITQLVTNLPERALETLARNGDEFPDFVAAKLSEILALAPDLAPERLERIGFEVRDLPAIGKLTGIVRFMARRGLFELSIANVEHIYREVMGETNLMAFRECNYTTLRSLTDPALIIRVERDLDIYLSDVLLELHDNSGEDAAAITDLLGREELDEDNLREFLGRQTALLPALEGVPEKLHATVLELRRITPTWDNCISFMGGSGFAAEILVAYLDRKDVRAVILKHSLRNGPETLPLCQFLVNANALSDDSYREYVRALPNTFKNFPKSLDSSKLTILIEERKITFSKETLESLDVNTDLPVLFMAENIEAYLTDPGMFGLDDVFREGLLQADIADDDKRAIIDLMDLNTLTELPKRAALIGPILDRTNVRISGIDAAKARSLILNSRPVETQISLFNKFHSTMAVDEAREVLAALPYPFSEITTGYHTPRRPRSDENRALVQWLETRGIISSWSEGGGWFLGDEIRVNLKRR</sequence>
<dbReference type="InterPro" id="IPR027417">
    <property type="entry name" value="P-loop_NTPase"/>
</dbReference>
<organism evidence="3 4">
    <name type="scientific">Mesorhizobium opportunistum (strain LMG 24607 / HAMBI 3007 / WSM2075)</name>
    <dbReference type="NCBI Taxonomy" id="536019"/>
    <lineage>
        <taxon>Bacteria</taxon>
        <taxon>Pseudomonadati</taxon>
        <taxon>Pseudomonadota</taxon>
        <taxon>Alphaproteobacteria</taxon>
        <taxon>Hyphomicrobiales</taxon>
        <taxon>Phyllobacteriaceae</taxon>
        <taxon>Mesorhizobium</taxon>
    </lineage>
</organism>
<dbReference type="eggNOG" id="COG5114">
    <property type="taxonomic scope" value="Bacteria"/>
</dbReference>
<dbReference type="KEGG" id="mop:Mesop_3075"/>
<feature type="domain" description="YobI-like P-loop NTPase" evidence="2">
    <location>
        <begin position="51"/>
        <end position="418"/>
    </location>
</feature>
<dbReference type="EMBL" id="CP002279">
    <property type="protein sequence ID" value="AEH87527.1"/>
    <property type="molecule type" value="Genomic_DNA"/>
</dbReference>
<name>F7Y872_MESOW</name>
<dbReference type="Proteomes" id="UP000001623">
    <property type="component" value="Chromosome"/>
</dbReference>
<dbReference type="HOGENOM" id="CLU_005044_0_0_5"/>
<reference evidence="3 4" key="1">
    <citation type="submission" date="2010-10" db="EMBL/GenBank/DDBJ databases">
        <title>Complete sequence of Mesorhizobium opportunistum WSM2075.</title>
        <authorList>
            <consortium name="US DOE Joint Genome Institute"/>
            <person name="Lucas S."/>
            <person name="Copeland A."/>
            <person name="Lapidus A."/>
            <person name="Cheng J.-F."/>
            <person name="Bruce D."/>
            <person name="Goodwin L."/>
            <person name="Pitluck S."/>
            <person name="Chertkov O."/>
            <person name="Misra M."/>
            <person name="Detter J.C."/>
            <person name="Han C."/>
            <person name="Tapia R."/>
            <person name="Land M."/>
            <person name="Hauser L."/>
            <person name="Kyrpides N."/>
            <person name="Ovchinnikova G."/>
            <person name="Mavrommatis K.M."/>
            <person name="Tiwari R.P."/>
            <person name="Howieson J.G."/>
            <person name="O'Hara G.W."/>
            <person name="Nandasena K.G."/>
            <person name="Woyke T."/>
        </authorList>
    </citation>
    <scope>NUCLEOTIDE SEQUENCE [LARGE SCALE GENOMIC DNA]</scope>
    <source>
        <strain evidence="4">LMG 24607 / HAMBI 3007 / WSM2075</strain>
    </source>
</reference>
<dbReference type="STRING" id="536019.Mesop_3075"/>
<keyword evidence="1" id="KW-0812">Transmembrane</keyword>
<dbReference type="InterPro" id="IPR048428">
    <property type="entry name" value="YobI-NTPase"/>
</dbReference>
<gene>
    <name evidence="3" type="ordered locus">Mesop_3075</name>
</gene>
<keyword evidence="1" id="KW-0472">Membrane</keyword>
<keyword evidence="1" id="KW-1133">Transmembrane helix</keyword>
<protein>
    <recommendedName>
        <fullName evidence="2">YobI-like P-loop NTPase domain-containing protein</fullName>
    </recommendedName>
</protein>
<accession>F7Y872</accession>
<proteinExistence type="predicted"/>
<evidence type="ECO:0000259" key="2">
    <source>
        <dbReference type="Pfam" id="PF20693"/>
    </source>
</evidence>
<dbReference type="Pfam" id="PF20693">
    <property type="entry name" value="YobI-ATPase"/>
    <property type="match status" value="1"/>
</dbReference>
<feature type="transmembrane region" description="Helical" evidence="1">
    <location>
        <begin position="154"/>
        <end position="174"/>
    </location>
</feature>
<dbReference type="AlphaFoldDB" id="F7Y872"/>